<dbReference type="InterPro" id="IPR026026">
    <property type="entry name" value="HIT_Hint"/>
</dbReference>
<comment type="caution">
    <text evidence="3">The sequence shown here is derived from an EMBL/GenBank/DDBJ whole genome shotgun (WGS) entry which is preliminary data.</text>
</comment>
<protein>
    <submittedName>
        <fullName evidence="3">Diadenosine tetraphosphate hydrolase</fullName>
    </submittedName>
</protein>
<dbReference type="InterPro" id="IPR011146">
    <property type="entry name" value="HIT-like"/>
</dbReference>
<dbReference type="OrthoDB" id="9799145at2"/>
<reference evidence="3 4" key="1">
    <citation type="submission" date="2018-05" db="EMBL/GenBank/DDBJ databases">
        <title>Abyssibacter profundi OUC007T gen. nov., sp. nov, a marine bacterium isolated from seawater of the Mariana Trench.</title>
        <authorList>
            <person name="Zhou S."/>
        </authorList>
    </citation>
    <scope>NUCLEOTIDE SEQUENCE [LARGE SCALE GENOMIC DNA]</scope>
    <source>
        <strain evidence="3 4">OUC007</strain>
    </source>
</reference>
<organism evidence="3 4">
    <name type="scientific">Abyssibacter profundi</name>
    <dbReference type="NCBI Taxonomy" id="2182787"/>
    <lineage>
        <taxon>Bacteria</taxon>
        <taxon>Pseudomonadati</taxon>
        <taxon>Pseudomonadota</taxon>
        <taxon>Gammaproteobacteria</taxon>
        <taxon>Chromatiales</taxon>
        <taxon>Oceanococcaceae</taxon>
        <taxon>Abyssibacter</taxon>
    </lineage>
</organism>
<dbReference type="PIRSF" id="PIRSF000714">
    <property type="entry name" value="HIT"/>
    <property type="match status" value="1"/>
</dbReference>
<evidence type="ECO:0000256" key="1">
    <source>
        <dbReference type="PROSITE-ProRule" id="PRU00464"/>
    </source>
</evidence>
<keyword evidence="4" id="KW-1185">Reference proteome</keyword>
<dbReference type="Proteomes" id="UP000251800">
    <property type="component" value="Unassembled WGS sequence"/>
</dbReference>
<accession>A0A383XRL4</accession>
<dbReference type="SUPFAM" id="SSF54197">
    <property type="entry name" value="HIT-like"/>
    <property type="match status" value="1"/>
</dbReference>
<keyword evidence="3" id="KW-0378">Hydrolase</keyword>
<comment type="caution">
    <text evidence="1">Lacks conserved residue(s) required for the propagation of feature annotation.</text>
</comment>
<evidence type="ECO:0000313" key="3">
    <source>
        <dbReference type="EMBL" id="PWN55268.1"/>
    </source>
</evidence>
<dbReference type="PROSITE" id="PS51084">
    <property type="entry name" value="HIT_2"/>
    <property type="match status" value="1"/>
</dbReference>
<feature type="domain" description="HIT" evidence="2">
    <location>
        <begin position="36"/>
        <end position="105"/>
    </location>
</feature>
<dbReference type="GO" id="GO:0016787">
    <property type="term" value="F:hydrolase activity"/>
    <property type="evidence" value="ECO:0007669"/>
    <property type="project" value="UniProtKB-KW"/>
</dbReference>
<proteinExistence type="predicted"/>
<name>A0A383XRL4_9GAMM</name>
<gene>
    <name evidence="3" type="ORF">DEH80_13675</name>
</gene>
<dbReference type="AlphaFoldDB" id="A0A383XRL4"/>
<evidence type="ECO:0000313" key="4">
    <source>
        <dbReference type="Proteomes" id="UP000251800"/>
    </source>
</evidence>
<dbReference type="EMBL" id="QEQK01000012">
    <property type="protein sequence ID" value="PWN55268.1"/>
    <property type="molecule type" value="Genomic_DNA"/>
</dbReference>
<dbReference type="InterPro" id="IPR036265">
    <property type="entry name" value="HIT-like_sf"/>
</dbReference>
<evidence type="ECO:0000259" key="2">
    <source>
        <dbReference type="PROSITE" id="PS51084"/>
    </source>
</evidence>
<dbReference type="Pfam" id="PF01230">
    <property type="entry name" value="HIT"/>
    <property type="match status" value="1"/>
</dbReference>
<dbReference type="RefSeq" id="WP_109721072.1">
    <property type="nucleotide sequence ID" value="NZ_QEQK01000012.1"/>
</dbReference>
<sequence length="143" mass="15996">MADFVLDTRLQEDSVEVGNLSLCNVRLMNDARYPWLILIPRVADVVEVHDLAEGAQTLLWREVTDTGRVLTRLYHADKLNVGALGNVVPQLHVHVIARNDGDSAWPGPVWGQGSARPYSRQALGDELDRLRSNLPVSWMMARS</sequence>
<dbReference type="Gene3D" id="3.30.428.10">
    <property type="entry name" value="HIT-like"/>
    <property type="match status" value="1"/>
</dbReference>